<name>A0AC34R0E2_9BILA</name>
<protein>
    <submittedName>
        <fullName evidence="2">Uncharacterized protein</fullName>
    </submittedName>
</protein>
<evidence type="ECO:0000313" key="1">
    <source>
        <dbReference type="Proteomes" id="UP000887576"/>
    </source>
</evidence>
<proteinExistence type="predicted"/>
<sequence>MKEKKKIRNTEKDQKNKVGDNQNCCAKCCCNHKILWVVATILAILLLIAAGLFFFVCPVGRRIIFSQMPDATGSTVPTTEPTEEQCSTTTTTWPESTTTVPTLPHVRILTENIDRDFTKSRDKLVTVIQQILDILPECAVDFFIGQRQVEINNIAGSCTFEHEAIFGGHDDAGQSNGCSESEGIINIYVVTDCNALGMSSAECSDFKKALTITCQYVIDCAAEEKELIEKIKQLQDDLNIQ</sequence>
<dbReference type="WBParaSite" id="JU765_v2.g2336.t1">
    <property type="protein sequence ID" value="JU765_v2.g2336.t1"/>
    <property type="gene ID" value="JU765_v2.g2336"/>
</dbReference>
<reference evidence="2" key="1">
    <citation type="submission" date="2022-11" db="UniProtKB">
        <authorList>
            <consortium name="WormBaseParasite"/>
        </authorList>
    </citation>
    <scope>IDENTIFICATION</scope>
</reference>
<dbReference type="Proteomes" id="UP000887576">
    <property type="component" value="Unplaced"/>
</dbReference>
<evidence type="ECO:0000313" key="2">
    <source>
        <dbReference type="WBParaSite" id="JU765_v2.g2336.t1"/>
    </source>
</evidence>
<accession>A0AC34R0E2</accession>
<organism evidence="1 2">
    <name type="scientific">Panagrolaimus sp. JU765</name>
    <dbReference type="NCBI Taxonomy" id="591449"/>
    <lineage>
        <taxon>Eukaryota</taxon>
        <taxon>Metazoa</taxon>
        <taxon>Ecdysozoa</taxon>
        <taxon>Nematoda</taxon>
        <taxon>Chromadorea</taxon>
        <taxon>Rhabditida</taxon>
        <taxon>Tylenchina</taxon>
        <taxon>Panagrolaimomorpha</taxon>
        <taxon>Panagrolaimoidea</taxon>
        <taxon>Panagrolaimidae</taxon>
        <taxon>Panagrolaimus</taxon>
    </lineage>
</organism>